<keyword evidence="2" id="KW-1185">Reference proteome</keyword>
<dbReference type="EMBL" id="KB007974">
    <property type="protein sequence ID" value="ELR17120.1"/>
    <property type="molecule type" value="Genomic_DNA"/>
</dbReference>
<gene>
    <name evidence="1" type="ORF">ACA1_057560</name>
</gene>
<dbReference type="RefSeq" id="XP_004339133.1">
    <property type="nucleotide sequence ID" value="XM_004339085.1"/>
</dbReference>
<organism evidence="1 2">
    <name type="scientific">Acanthamoeba castellanii (strain ATCC 30010 / Neff)</name>
    <dbReference type="NCBI Taxonomy" id="1257118"/>
    <lineage>
        <taxon>Eukaryota</taxon>
        <taxon>Amoebozoa</taxon>
        <taxon>Discosea</taxon>
        <taxon>Longamoebia</taxon>
        <taxon>Centramoebida</taxon>
        <taxon>Acanthamoebidae</taxon>
        <taxon>Acanthamoeba</taxon>
    </lineage>
</organism>
<protein>
    <submittedName>
        <fullName evidence="1">Uncharacterized protein</fullName>
    </submittedName>
</protein>
<reference evidence="1 2" key="1">
    <citation type="journal article" date="2013" name="Genome Biol.">
        <title>Genome of Acanthamoeba castellanii highlights extensive lateral gene transfer and early evolution of tyrosine kinase signaling.</title>
        <authorList>
            <person name="Clarke M."/>
            <person name="Lohan A.J."/>
            <person name="Liu B."/>
            <person name="Lagkouvardos I."/>
            <person name="Roy S."/>
            <person name="Zafar N."/>
            <person name="Bertelli C."/>
            <person name="Schilde C."/>
            <person name="Kianianmomeni A."/>
            <person name="Burglin T.R."/>
            <person name="Frech C."/>
            <person name="Turcotte B."/>
            <person name="Kopec K.O."/>
            <person name="Synnott J.M."/>
            <person name="Choo C."/>
            <person name="Paponov I."/>
            <person name="Finkler A."/>
            <person name="Soon Heng Tan C."/>
            <person name="Hutchins A.P."/>
            <person name="Weinmeier T."/>
            <person name="Rattei T."/>
            <person name="Chu J.S."/>
            <person name="Gimenez G."/>
            <person name="Irimia M."/>
            <person name="Rigden D.J."/>
            <person name="Fitzpatrick D.A."/>
            <person name="Lorenzo-Morales J."/>
            <person name="Bateman A."/>
            <person name="Chiu C.H."/>
            <person name="Tang P."/>
            <person name="Hegemann P."/>
            <person name="Fromm H."/>
            <person name="Raoult D."/>
            <person name="Greub G."/>
            <person name="Miranda-Saavedra D."/>
            <person name="Chen N."/>
            <person name="Nash P."/>
            <person name="Ginger M.L."/>
            <person name="Horn M."/>
            <person name="Schaap P."/>
            <person name="Caler L."/>
            <person name="Loftus B."/>
        </authorList>
    </citation>
    <scope>NUCLEOTIDE SEQUENCE [LARGE SCALE GENOMIC DNA]</scope>
    <source>
        <strain evidence="1 2">Neff</strain>
    </source>
</reference>
<dbReference type="AlphaFoldDB" id="L8GVV7"/>
<sequence>MLCNFGHLCKVLPFQFLSIISHCTTHSSGLKTLLHVNNNFLSCTLQQGYMMIQPPGQPSFQLPLALCVCADDPMLRFFLRLQQSSSIYCCVYCLWLHACMAIPSCGSYLDASNTAPMVISLHPYNMVFCMLHTLCHVGKLMANLIYNYIASQVNPTPLFTQIFALLGPTLGLEAAIMECITNLHHVFHMLYLFEPLTPEHANKWSWFKDHVDDIMAHFQRLVAQGWESNYMHKIQKHSITLLKHAIPALLDQLWTMSALPDILSEALK</sequence>
<accession>L8GVV7</accession>
<evidence type="ECO:0000313" key="2">
    <source>
        <dbReference type="Proteomes" id="UP000011083"/>
    </source>
</evidence>
<dbReference type="Proteomes" id="UP000011083">
    <property type="component" value="Unassembled WGS sequence"/>
</dbReference>
<evidence type="ECO:0000313" key="1">
    <source>
        <dbReference type="EMBL" id="ELR17120.1"/>
    </source>
</evidence>
<dbReference type="VEuPathDB" id="AmoebaDB:ACA1_057560"/>
<name>L8GVV7_ACACF</name>
<proteinExistence type="predicted"/>
<dbReference type="GeneID" id="14918465"/>
<dbReference type="KEGG" id="acan:ACA1_057560"/>